<sequence length="113" mass="12756">MARELRHRIAEMRERSDAIVARRPSPSGLVIPEVDVMGRLRDLYLAPGTCARFGNQELAAEIMAAITESTEDARRQYHFAMNNAENLPRPFAEVMQEWKTGSDPVPNFGKAEQ</sequence>
<dbReference type="EMBL" id="JAYKYQ010000002">
    <property type="protein sequence ID" value="MEB3509788.1"/>
    <property type="molecule type" value="Genomic_DNA"/>
</dbReference>
<evidence type="ECO:0008006" key="3">
    <source>
        <dbReference type="Google" id="ProtNLM"/>
    </source>
</evidence>
<evidence type="ECO:0000313" key="2">
    <source>
        <dbReference type="Proteomes" id="UP001348098"/>
    </source>
</evidence>
<comment type="caution">
    <text evidence="1">The sequence shown here is derived from an EMBL/GenBank/DDBJ whole genome shotgun (WGS) entry which is preliminary data.</text>
</comment>
<proteinExistence type="predicted"/>
<accession>A0ABU6AQP7</accession>
<keyword evidence="2" id="KW-1185">Reference proteome</keyword>
<organism evidence="1 2">
    <name type="scientific">Nocardia implantans</name>
    <dbReference type="NCBI Taxonomy" id="3108168"/>
    <lineage>
        <taxon>Bacteria</taxon>
        <taxon>Bacillati</taxon>
        <taxon>Actinomycetota</taxon>
        <taxon>Actinomycetes</taxon>
        <taxon>Mycobacteriales</taxon>
        <taxon>Nocardiaceae</taxon>
        <taxon>Nocardia</taxon>
    </lineage>
</organism>
<dbReference type="Proteomes" id="UP001348098">
    <property type="component" value="Unassembled WGS sequence"/>
</dbReference>
<reference evidence="1 2" key="1">
    <citation type="submission" date="2023-12" db="EMBL/GenBank/DDBJ databases">
        <title>novel species in genus Nocarida.</title>
        <authorList>
            <person name="Li Z."/>
        </authorList>
    </citation>
    <scope>NUCLEOTIDE SEQUENCE [LARGE SCALE GENOMIC DNA]</scope>
    <source>
        <strain evidence="1 2">CDC186</strain>
    </source>
</reference>
<name>A0ABU6AQP7_9NOCA</name>
<protein>
    <recommendedName>
        <fullName evidence="3">YbaB/EbfC family DNA-binding protein</fullName>
    </recommendedName>
</protein>
<evidence type="ECO:0000313" key="1">
    <source>
        <dbReference type="EMBL" id="MEB3509788.1"/>
    </source>
</evidence>
<dbReference type="RefSeq" id="WP_323123883.1">
    <property type="nucleotide sequence ID" value="NZ_JAYESH010000001.1"/>
</dbReference>
<gene>
    <name evidence="1" type="ORF">U3653_07165</name>
</gene>